<feature type="domain" description="SLH" evidence="3">
    <location>
        <begin position="313"/>
        <end position="376"/>
    </location>
</feature>
<comment type="caution">
    <text evidence="4">The sequence shown here is derived from an EMBL/GenBank/DDBJ whole genome shotgun (WGS) entry which is preliminary data.</text>
</comment>
<sequence length="431" mass="47626">MVMLMSSFAALNVSAADYDDLMSYVVNVDFYIQRRGAQMDENGQVTSRPSSLFTEKVFNSTLGDFQTVGTEIVYDGENVTSDDVIANVYPKPSDEAVFAEVSKQYGGTGNLYSSNGELIDWADFTTDRYEMRWYVMKLEDVNSSLPEFSGVWHVDGVIVDKETDEPIEIVTPSDPTPEPVEPTPGPVDPTPEPVESPEPVEPTPEPVEPALPEYSSRFAYIYGYSDTTMGAEGTLLRGEISAMLHRLVKQNDPSLGGFVYNESAEPVFADIAGQWFRSGIEFMNSKSAFEAAAGENVYPNQAVTRGEAFKLISLGLSFTENADMAYDDYAALLYNAGYVEGDENGNLNIDSNITRAEFCTIYNRIIGRDGAGLVTADGAEVTAETYGFKDMTDPEIWYYDTMIKATSSYDEDGYVDLELREDRNALDDYNG</sequence>
<dbReference type="PROSITE" id="PS51272">
    <property type="entry name" value="SLH"/>
    <property type="match status" value="1"/>
</dbReference>
<evidence type="ECO:0000256" key="2">
    <source>
        <dbReference type="SAM" id="MobiDB-lite"/>
    </source>
</evidence>
<evidence type="ECO:0000256" key="1">
    <source>
        <dbReference type="ARBA" id="ARBA00022737"/>
    </source>
</evidence>
<evidence type="ECO:0000313" key="5">
    <source>
        <dbReference type="Proteomes" id="UP000824165"/>
    </source>
</evidence>
<gene>
    <name evidence="4" type="ORF">IAA60_00425</name>
</gene>
<organism evidence="4 5">
    <name type="scientific">Candidatus Ornithomonoglobus intestinigallinarum</name>
    <dbReference type="NCBI Taxonomy" id="2840894"/>
    <lineage>
        <taxon>Bacteria</taxon>
        <taxon>Bacillati</taxon>
        <taxon>Bacillota</taxon>
        <taxon>Clostridia</taxon>
        <taxon>Candidatus Ornithomonoglobus</taxon>
    </lineage>
</organism>
<keyword evidence="1" id="KW-0677">Repeat</keyword>
<dbReference type="EMBL" id="DVLU01000003">
    <property type="protein sequence ID" value="HIT84349.1"/>
    <property type="molecule type" value="Genomic_DNA"/>
</dbReference>
<dbReference type="Pfam" id="PF00395">
    <property type="entry name" value="SLH"/>
    <property type="match status" value="1"/>
</dbReference>
<feature type="region of interest" description="Disordered" evidence="2">
    <location>
        <begin position="168"/>
        <end position="209"/>
    </location>
</feature>
<proteinExistence type="predicted"/>
<evidence type="ECO:0000313" key="4">
    <source>
        <dbReference type="EMBL" id="HIT84349.1"/>
    </source>
</evidence>
<dbReference type="Proteomes" id="UP000824165">
    <property type="component" value="Unassembled WGS sequence"/>
</dbReference>
<reference evidence="4" key="1">
    <citation type="submission" date="2020-10" db="EMBL/GenBank/DDBJ databases">
        <authorList>
            <person name="Gilroy R."/>
        </authorList>
    </citation>
    <scope>NUCLEOTIDE SEQUENCE</scope>
    <source>
        <strain evidence="4">CHK181-108</strain>
    </source>
</reference>
<dbReference type="InterPro" id="IPR001119">
    <property type="entry name" value="SLH_dom"/>
</dbReference>
<evidence type="ECO:0000259" key="3">
    <source>
        <dbReference type="PROSITE" id="PS51272"/>
    </source>
</evidence>
<name>A0A9D1H2J3_9FIRM</name>
<dbReference type="AlphaFoldDB" id="A0A9D1H2J3"/>
<feature type="compositionally biased region" description="Pro residues" evidence="2">
    <location>
        <begin position="174"/>
        <end position="209"/>
    </location>
</feature>
<accession>A0A9D1H2J3</accession>
<protein>
    <submittedName>
        <fullName evidence="4">S-layer homology domain-containing protein</fullName>
    </submittedName>
</protein>
<reference evidence="4" key="2">
    <citation type="journal article" date="2021" name="PeerJ">
        <title>Extensive microbial diversity within the chicken gut microbiome revealed by metagenomics and culture.</title>
        <authorList>
            <person name="Gilroy R."/>
            <person name="Ravi A."/>
            <person name="Getino M."/>
            <person name="Pursley I."/>
            <person name="Horton D.L."/>
            <person name="Alikhan N.F."/>
            <person name="Baker D."/>
            <person name="Gharbi K."/>
            <person name="Hall N."/>
            <person name="Watson M."/>
            <person name="Adriaenssens E.M."/>
            <person name="Foster-Nyarko E."/>
            <person name="Jarju S."/>
            <person name="Secka A."/>
            <person name="Antonio M."/>
            <person name="Oren A."/>
            <person name="Chaudhuri R.R."/>
            <person name="La Ragione R."/>
            <person name="Hildebrand F."/>
            <person name="Pallen M.J."/>
        </authorList>
    </citation>
    <scope>NUCLEOTIDE SEQUENCE</scope>
    <source>
        <strain evidence="4">CHK181-108</strain>
    </source>
</reference>